<organism evidence="2 3">
    <name type="scientific">Spongiibacter nanhainus</name>
    <dbReference type="NCBI Taxonomy" id="2794344"/>
    <lineage>
        <taxon>Bacteria</taxon>
        <taxon>Pseudomonadati</taxon>
        <taxon>Pseudomonadota</taxon>
        <taxon>Gammaproteobacteria</taxon>
        <taxon>Cellvibrionales</taxon>
        <taxon>Spongiibacteraceae</taxon>
        <taxon>Spongiibacter</taxon>
    </lineage>
</organism>
<feature type="signal peptide" evidence="1">
    <location>
        <begin position="1"/>
        <end position="25"/>
    </location>
</feature>
<dbReference type="KEGG" id="snan:I6N98_07450"/>
<dbReference type="Pfam" id="PF06577">
    <property type="entry name" value="EipA"/>
    <property type="match status" value="1"/>
</dbReference>
<gene>
    <name evidence="2" type="ORF">I6N98_07450</name>
</gene>
<feature type="chain" id="PRO_5032718616" evidence="1">
    <location>
        <begin position="26"/>
        <end position="201"/>
    </location>
</feature>
<accession>A0A7T4R3N5</accession>
<dbReference type="Proteomes" id="UP000596063">
    <property type="component" value="Chromosome"/>
</dbReference>
<keyword evidence="1" id="KW-0732">Signal</keyword>
<protein>
    <submittedName>
        <fullName evidence="2">DUF1134 domain-containing protein</fullName>
    </submittedName>
</protein>
<evidence type="ECO:0000313" key="3">
    <source>
        <dbReference type="Proteomes" id="UP000596063"/>
    </source>
</evidence>
<dbReference type="RefSeq" id="WP_198571153.1">
    <property type="nucleotide sequence ID" value="NZ_CP066167.1"/>
</dbReference>
<proteinExistence type="predicted"/>
<dbReference type="EMBL" id="CP066167">
    <property type="protein sequence ID" value="QQD19669.1"/>
    <property type="molecule type" value="Genomic_DNA"/>
</dbReference>
<dbReference type="InterPro" id="IPR008325">
    <property type="entry name" value="EipA-like"/>
</dbReference>
<name>A0A7T4R3N5_9GAMM</name>
<dbReference type="AlphaFoldDB" id="A0A7T4R3N5"/>
<reference evidence="2 3" key="1">
    <citation type="submission" date="2020-12" db="EMBL/GenBank/DDBJ databases">
        <authorList>
            <person name="Shan Y."/>
        </authorList>
    </citation>
    <scope>NUCLEOTIDE SEQUENCE [LARGE SCALE GENOMIC DNA]</scope>
    <source>
        <strain evidence="3">csc3.9</strain>
    </source>
</reference>
<evidence type="ECO:0000256" key="1">
    <source>
        <dbReference type="SAM" id="SignalP"/>
    </source>
</evidence>
<sequence length="201" mass="21394">MWITTFYRSLLAAVAGCLLSVAALAADTSTSSHSSSSSSQTSAFSEEEVMEKANAFFGETTEGLAKAIQKVFEDQGKPNAIITGEELSAALGVGVRYGQGELQTVDGETMPVFWQGPSVGFDLGANAAKVFTLVYNLNDVEKLFQRFPGVEGSIYVVAGVGVNYQKSGDMVLAPIRTGVGLRSGANVGYLHYNKEKSWIPF</sequence>
<evidence type="ECO:0000313" key="2">
    <source>
        <dbReference type="EMBL" id="QQD19669.1"/>
    </source>
</evidence>
<keyword evidence="3" id="KW-1185">Reference proteome</keyword>